<evidence type="ECO:0000313" key="2">
    <source>
        <dbReference type="EMBL" id="HGW29797.1"/>
    </source>
</evidence>
<dbReference type="EMBL" id="DSRT01000141">
    <property type="protein sequence ID" value="HGW29797.1"/>
    <property type="molecule type" value="Genomic_DNA"/>
</dbReference>
<reference evidence="2" key="1">
    <citation type="journal article" date="2020" name="mSystems">
        <title>Genome- and Community-Level Interaction Insights into Carbon Utilization and Element Cycling Functions of Hydrothermarchaeota in Hydrothermal Sediment.</title>
        <authorList>
            <person name="Zhou Z."/>
            <person name="Liu Y."/>
            <person name="Xu W."/>
            <person name="Pan J."/>
            <person name="Luo Z.H."/>
            <person name="Li M."/>
        </authorList>
    </citation>
    <scope>NUCLEOTIDE SEQUENCE [LARGE SCALE GENOMIC DNA]</scope>
    <source>
        <strain evidence="2">SpSt-417</strain>
    </source>
</reference>
<dbReference type="InterPro" id="IPR043502">
    <property type="entry name" value="DNA/RNA_pol_sf"/>
</dbReference>
<evidence type="ECO:0000259" key="1">
    <source>
        <dbReference type="PROSITE" id="PS50878"/>
    </source>
</evidence>
<dbReference type="PANTHER" id="PTHR34047:SF8">
    <property type="entry name" value="PROTEIN YKFC"/>
    <property type="match status" value="1"/>
</dbReference>
<dbReference type="InterPro" id="IPR051083">
    <property type="entry name" value="GrpII_Intron_Splice-Mob/Def"/>
</dbReference>
<dbReference type="Pfam" id="PF00078">
    <property type="entry name" value="RVT_1"/>
    <property type="match status" value="1"/>
</dbReference>
<dbReference type="PANTHER" id="PTHR34047">
    <property type="entry name" value="NUCLEAR INTRON MATURASE 1, MITOCHONDRIAL-RELATED"/>
    <property type="match status" value="1"/>
</dbReference>
<proteinExistence type="predicted"/>
<gene>
    <name evidence="2" type="ORF">ENR63_02655</name>
</gene>
<dbReference type="PROSITE" id="PS50878">
    <property type="entry name" value="RT_POL"/>
    <property type="match status" value="1"/>
</dbReference>
<accession>A0A7C4XMZ6</accession>
<sequence>MSAVQFAHSYQDIISIENLLASWKEFRRGKRLRKDVQLFERNLMGNILLLNTQLVEGNYKHSSYIMFNISDPKPRNIHKAAVRDRLLHHALHRILYPFYDRQFIFDSYSCRIGKGTHAAINRFRTFSYKISKNKTKTVWVLKCDVKKFFASINHHILRGRLNECVSYTKVNEVFSEVICSFDTAKKGAGLPLGNLTSQLFANIYMDKFDKFIKHRLRAQYYIRYADDFVVLSQDRYLLERYLPKIRSFLWDNLRLELNENKVVLQTLASGVDFLGWVHFLDHRVLRTSTKRRMLKGLKGESRKLGTLPSYLGLISHGNTMKLRLRIASIV</sequence>
<name>A0A7C4XMZ6_UNCKA</name>
<dbReference type="CDD" id="cd01651">
    <property type="entry name" value="RT_G2_intron"/>
    <property type="match status" value="1"/>
</dbReference>
<dbReference type="InterPro" id="IPR000477">
    <property type="entry name" value="RT_dom"/>
</dbReference>
<protein>
    <recommendedName>
        <fullName evidence="1">Reverse transcriptase domain-containing protein</fullName>
    </recommendedName>
</protein>
<comment type="caution">
    <text evidence="2">The sequence shown here is derived from an EMBL/GenBank/DDBJ whole genome shotgun (WGS) entry which is preliminary data.</text>
</comment>
<dbReference type="AlphaFoldDB" id="A0A7C4XMZ6"/>
<organism evidence="2">
    <name type="scientific">candidate division WWE3 bacterium</name>
    <dbReference type="NCBI Taxonomy" id="2053526"/>
    <lineage>
        <taxon>Bacteria</taxon>
        <taxon>Katanobacteria</taxon>
    </lineage>
</organism>
<dbReference type="SUPFAM" id="SSF56672">
    <property type="entry name" value="DNA/RNA polymerases"/>
    <property type="match status" value="1"/>
</dbReference>
<feature type="domain" description="Reverse transcriptase" evidence="1">
    <location>
        <begin position="1"/>
        <end position="278"/>
    </location>
</feature>